<organism evidence="2 3">
    <name type="scientific">Alicyclobacillus tolerans</name>
    <dbReference type="NCBI Taxonomy" id="90970"/>
    <lineage>
        <taxon>Bacteria</taxon>
        <taxon>Bacillati</taxon>
        <taxon>Bacillota</taxon>
        <taxon>Bacilli</taxon>
        <taxon>Bacillales</taxon>
        <taxon>Alicyclobacillaceae</taxon>
        <taxon>Alicyclobacillus</taxon>
    </lineage>
</organism>
<gene>
    <name evidence="2" type="ORF">SAMN05443507_101204</name>
</gene>
<proteinExistence type="predicted"/>
<dbReference type="InterPro" id="IPR011009">
    <property type="entry name" value="Kinase-like_dom_sf"/>
</dbReference>
<keyword evidence="2" id="KW-0808">Transferase</keyword>
<name>A0A1M6KBU7_9BACL</name>
<evidence type="ECO:0000313" key="3">
    <source>
        <dbReference type="Proteomes" id="UP000184016"/>
    </source>
</evidence>
<evidence type="ECO:0000259" key="1">
    <source>
        <dbReference type="Pfam" id="PF01636"/>
    </source>
</evidence>
<dbReference type="GO" id="GO:0042601">
    <property type="term" value="C:endospore-forming forespore"/>
    <property type="evidence" value="ECO:0007669"/>
    <property type="project" value="TreeGrafter"/>
</dbReference>
<dbReference type="PANTHER" id="PTHR39179:SF3">
    <property type="entry name" value="COTS-RELATED PROTEIN"/>
    <property type="match status" value="1"/>
</dbReference>
<accession>A0A1M6KBU7</accession>
<feature type="domain" description="Aminoglycoside phosphotransferase" evidence="1">
    <location>
        <begin position="33"/>
        <end position="240"/>
    </location>
</feature>
<sequence length="327" mass="37308">MALLAEGAIREIASYYGLNVIASIERRTVTGLITADGQNYVWKFAEEKDSEKRLAALSKVSQLLQEKGIRFAVALPNQNHVYLTRLHTIPSLGYLQPWLPGRHLNLGLPNERMAAIHALAQLHQLPVQRMDASVLSHHTPLQQRIFLKARALSGVWKDACERCPPLEPFSVGVLKQVSQVLEEPAPFYRQLVEFRQLSFCHRDLAPHNLLVGPAQEVQLIDFDQSGLDDPLYDVAQIANHSLFLGNLQAGDWRKMMDAYVEAAHLSPLRERLLWRILAWPDILARSLVEWAKRGYPADDWARVHYALKCESKRRQLLYSDSPYPIRM</sequence>
<dbReference type="InterPro" id="IPR047175">
    <property type="entry name" value="CotS-like"/>
</dbReference>
<dbReference type="Proteomes" id="UP000184016">
    <property type="component" value="Unassembled WGS sequence"/>
</dbReference>
<dbReference type="SUPFAM" id="SSF56112">
    <property type="entry name" value="Protein kinase-like (PK-like)"/>
    <property type="match status" value="1"/>
</dbReference>
<dbReference type="RefSeq" id="WP_072872692.1">
    <property type="nucleotide sequence ID" value="NZ_FRAF01000001.1"/>
</dbReference>
<dbReference type="InterPro" id="IPR002575">
    <property type="entry name" value="Aminoglycoside_PTrfase"/>
</dbReference>
<evidence type="ECO:0000313" key="2">
    <source>
        <dbReference type="EMBL" id="SHJ56394.1"/>
    </source>
</evidence>
<keyword evidence="3" id="KW-1185">Reference proteome</keyword>
<protein>
    <submittedName>
        <fullName evidence="2">Ser/Thr protein kinase RdoA involved in Cpx stress response, MazF antagonist</fullName>
    </submittedName>
</protein>
<keyword evidence="2" id="KW-0418">Kinase</keyword>
<dbReference type="STRING" id="1830138.SAMN05443507_101204"/>
<dbReference type="OrthoDB" id="2373610at2"/>
<dbReference type="PANTHER" id="PTHR39179">
    <property type="entry name" value="SPORE COAT PROTEIN I"/>
    <property type="match status" value="1"/>
</dbReference>
<dbReference type="EMBL" id="FRAF01000001">
    <property type="protein sequence ID" value="SHJ56394.1"/>
    <property type="molecule type" value="Genomic_DNA"/>
</dbReference>
<dbReference type="Pfam" id="PF01636">
    <property type="entry name" value="APH"/>
    <property type="match status" value="1"/>
</dbReference>
<reference evidence="3" key="1">
    <citation type="submission" date="2016-11" db="EMBL/GenBank/DDBJ databases">
        <authorList>
            <person name="Varghese N."/>
            <person name="Submissions S."/>
        </authorList>
    </citation>
    <scope>NUCLEOTIDE SEQUENCE [LARGE SCALE GENOMIC DNA]</scope>
    <source>
        <strain evidence="3">USBA-503</strain>
    </source>
</reference>
<dbReference type="AlphaFoldDB" id="A0A1M6KBU7"/>
<dbReference type="GO" id="GO:0016301">
    <property type="term" value="F:kinase activity"/>
    <property type="evidence" value="ECO:0007669"/>
    <property type="project" value="UniProtKB-KW"/>
</dbReference>
<dbReference type="Gene3D" id="3.90.1200.10">
    <property type="match status" value="1"/>
</dbReference>